<evidence type="ECO:0000313" key="6">
    <source>
        <dbReference type="Proteomes" id="UP000008021"/>
    </source>
</evidence>
<dbReference type="Proteomes" id="UP000008021">
    <property type="component" value="Chromosome 12"/>
</dbReference>
<evidence type="ECO:0000256" key="3">
    <source>
        <dbReference type="SAM" id="MobiDB-lite"/>
    </source>
</evidence>
<proteinExistence type="predicted"/>
<protein>
    <recommendedName>
        <fullName evidence="4">PTBP1-like RNA recognition motif 2 domain-containing protein</fullName>
    </recommendedName>
</protein>
<evidence type="ECO:0000259" key="4">
    <source>
        <dbReference type="Pfam" id="PF11835"/>
    </source>
</evidence>
<organism evidence="5">
    <name type="scientific">Oryza meridionalis</name>
    <dbReference type="NCBI Taxonomy" id="40149"/>
    <lineage>
        <taxon>Eukaryota</taxon>
        <taxon>Viridiplantae</taxon>
        <taxon>Streptophyta</taxon>
        <taxon>Embryophyta</taxon>
        <taxon>Tracheophyta</taxon>
        <taxon>Spermatophyta</taxon>
        <taxon>Magnoliopsida</taxon>
        <taxon>Liliopsida</taxon>
        <taxon>Poales</taxon>
        <taxon>Poaceae</taxon>
        <taxon>BOP clade</taxon>
        <taxon>Oryzoideae</taxon>
        <taxon>Oryzeae</taxon>
        <taxon>Oryzinae</taxon>
        <taxon>Oryza</taxon>
    </lineage>
</organism>
<name>A0A0E0FBQ1_9ORYZ</name>
<reference evidence="5" key="2">
    <citation type="submission" date="2018-05" db="EMBL/GenBank/DDBJ databases">
        <title>OmerRS3 (Oryza meridionalis Reference Sequence Version 3).</title>
        <authorList>
            <person name="Zhang J."/>
            <person name="Kudrna D."/>
            <person name="Lee S."/>
            <person name="Talag J."/>
            <person name="Welchert J."/>
            <person name="Wing R.A."/>
        </authorList>
    </citation>
    <scope>NUCLEOTIDE SEQUENCE [LARGE SCALE GENOMIC DNA]</scope>
    <source>
        <strain evidence="5">cv. OR44</strain>
    </source>
</reference>
<dbReference type="PANTHER" id="PTHR15592">
    <property type="entry name" value="MATRIN 3/NUCLEAR PROTEIN 220-RELATED"/>
    <property type="match status" value="1"/>
</dbReference>
<dbReference type="Gene3D" id="3.30.70.330">
    <property type="match status" value="1"/>
</dbReference>
<feature type="compositionally biased region" description="Polar residues" evidence="3">
    <location>
        <begin position="100"/>
        <end position="110"/>
    </location>
</feature>
<dbReference type="Gramene" id="OMERI12G07140.1">
    <property type="protein sequence ID" value="OMERI12G07140.1"/>
    <property type="gene ID" value="OMERI12G07140"/>
</dbReference>
<evidence type="ECO:0000256" key="1">
    <source>
        <dbReference type="ARBA" id="ARBA00022737"/>
    </source>
</evidence>
<dbReference type="eggNOG" id="KOG1190">
    <property type="taxonomic scope" value="Eukaryota"/>
</dbReference>
<dbReference type="InterPro" id="IPR035979">
    <property type="entry name" value="RBD_domain_sf"/>
</dbReference>
<keyword evidence="6" id="KW-1185">Reference proteome</keyword>
<feature type="domain" description="PTBP1-like RNA recognition motif 2" evidence="4">
    <location>
        <begin position="15"/>
        <end position="94"/>
    </location>
</feature>
<dbReference type="STRING" id="40149.A0A0E0FBQ1"/>
<dbReference type="InterPro" id="IPR021790">
    <property type="entry name" value="PTBP1-like_RRM2"/>
</dbReference>
<dbReference type="Pfam" id="PF11835">
    <property type="entry name" value="RRM_8"/>
    <property type="match status" value="1"/>
</dbReference>
<reference evidence="5" key="1">
    <citation type="submission" date="2015-04" db="UniProtKB">
        <authorList>
            <consortium name="EnsemblPlants"/>
        </authorList>
    </citation>
    <scope>IDENTIFICATION</scope>
</reference>
<dbReference type="GO" id="GO:0003723">
    <property type="term" value="F:RNA binding"/>
    <property type="evidence" value="ECO:0007669"/>
    <property type="project" value="UniProtKB-KW"/>
</dbReference>
<dbReference type="InterPro" id="IPR012677">
    <property type="entry name" value="Nucleotide-bd_a/b_plait_sf"/>
</dbReference>
<feature type="region of interest" description="Disordered" evidence="3">
    <location>
        <begin position="100"/>
        <end position="121"/>
    </location>
</feature>
<keyword evidence="2" id="KW-0694">RNA-binding</keyword>
<accession>A0A0E0FBQ1</accession>
<sequence>MGSDHDNLVLEALTMASDAERVLHVTMSNLLYPVTEDLLHRAFYAYRSKKIYMYQMETRVEASVQFQSHEDAEYGQNTFHRRNFYNGCCRMDIHLELSSPAATSSNSALTTPFPGNRRVKD</sequence>
<evidence type="ECO:0000313" key="5">
    <source>
        <dbReference type="EnsemblPlants" id="OMERI12G07140.1"/>
    </source>
</evidence>
<dbReference type="HOGENOM" id="CLU_087431_2_0_1"/>
<dbReference type="AlphaFoldDB" id="A0A0E0FBQ1"/>
<evidence type="ECO:0000256" key="2">
    <source>
        <dbReference type="ARBA" id="ARBA00022884"/>
    </source>
</evidence>
<keyword evidence="1" id="KW-0677">Repeat</keyword>
<dbReference type="EnsemblPlants" id="OMERI12G07140.1">
    <property type="protein sequence ID" value="OMERI12G07140.1"/>
    <property type="gene ID" value="OMERI12G07140"/>
</dbReference>
<dbReference type="CDD" id="cd12422">
    <property type="entry name" value="RRM2_PTBP1_hnRNPL_like"/>
    <property type="match status" value="1"/>
</dbReference>
<dbReference type="SUPFAM" id="SSF54928">
    <property type="entry name" value="RNA-binding domain, RBD"/>
    <property type="match status" value="1"/>
</dbReference>